<proteinExistence type="predicted"/>
<organism evidence="1 2">
    <name type="scientific">Melanomma pulvis-pyrius CBS 109.77</name>
    <dbReference type="NCBI Taxonomy" id="1314802"/>
    <lineage>
        <taxon>Eukaryota</taxon>
        <taxon>Fungi</taxon>
        <taxon>Dikarya</taxon>
        <taxon>Ascomycota</taxon>
        <taxon>Pezizomycotina</taxon>
        <taxon>Dothideomycetes</taxon>
        <taxon>Pleosporomycetidae</taxon>
        <taxon>Pleosporales</taxon>
        <taxon>Melanommataceae</taxon>
        <taxon>Melanomma</taxon>
    </lineage>
</organism>
<dbReference type="AlphaFoldDB" id="A0A6A6X5A6"/>
<accession>A0A6A6X5A6</accession>
<dbReference type="EMBL" id="MU002037">
    <property type="protein sequence ID" value="KAF2791107.1"/>
    <property type="molecule type" value="Genomic_DNA"/>
</dbReference>
<dbReference type="Proteomes" id="UP000799757">
    <property type="component" value="Unassembled WGS sequence"/>
</dbReference>
<evidence type="ECO:0000313" key="1">
    <source>
        <dbReference type="EMBL" id="KAF2791107.1"/>
    </source>
</evidence>
<sequence length="156" mass="17179">MVLENNGTLGPGSGAYNWDKGRFGYRTGVGRVSSYLFCETFCGATRHFIVTSARIGIHSVWAPQNSNAISWLSIRFNYSCNKAFVFRLYLTSSALEKVFRLRQAGFDLGCVKPILGLSQISAPPCDISSPPSHCPNIILEQSRRSCRSPTLSCCIC</sequence>
<keyword evidence="2" id="KW-1185">Reference proteome</keyword>
<evidence type="ECO:0000313" key="2">
    <source>
        <dbReference type="Proteomes" id="UP000799757"/>
    </source>
</evidence>
<name>A0A6A6X5A6_9PLEO</name>
<protein>
    <submittedName>
        <fullName evidence="1">Uncharacterized protein</fullName>
    </submittedName>
</protein>
<gene>
    <name evidence="1" type="ORF">K505DRAFT_71628</name>
</gene>
<reference evidence="1" key="1">
    <citation type="journal article" date="2020" name="Stud. Mycol.">
        <title>101 Dothideomycetes genomes: a test case for predicting lifestyles and emergence of pathogens.</title>
        <authorList>
            <person name="Haridas S."/>
            <person name="Albert R."/>
            <person name="Binder M."/>
            <person name="Bloem J."/>
            <person name="Labutti K."/>
            <person name="Salamov A."/>
            <person name="Andreopoulos B."/>
            <person name="Baker S."/>
            <person name="Barry K."/>
            <person name="Bills G."/>
            <person name="Bluhm B."/>
            <person name="Cannon C."/>
            <person name="Castanera R."/>
            <person name="Culley D."/>
            <person name="Daum C."/>
            <person name="Ezra D."/>
            <person name="Gonzalez J."/>
            <person name="Henrissat B."/>
            <person name="Kuo A."/>
            <person name="Liang C."/>
            <person name="Lipzen A."/>
            <person name="Lutzoni F."/>
            <person name="Magnuson J."/>
            <person name="Mondo S."/>
            <person name="Nolan M."/>
            <person name="Ohm R."/>
            <person name="Pangilinan J."/>
            <person name="Park H.-J."/>
            <person name="Ramirez L."/>
            <person name="Alfaro M."/>
            <person name="Sun H."/>
            <person name="Tritt A."/>
            <person name="Yoshinaga Y."/>
            <person name="Zwiers L.-H."/>
            <person name="Turgeon B."/>
            <person name="Goodwin S."/>
            <person name="Spatafora J."/>
            <person name="Crous P."/>
            <person name="Grigoriev I."/>
        </authorList>
    </citation>
    <scope>NUCLEOTIDE SEQUENCE</scope>
    <source>
        <strain evidence="1">CBS 109.77</strain>
    </source>
</reference>